<evidence type="ECO:0000259" key="11">
    <source>
        <dbReference type="Pfam" id="PF01648"/>
    </source>
</evidence>
<protein>
    <recommendedName>
        <fullName evidence="10">Holo-[acyl-carrier-protein] synthase</fullName>
        <shortName evidence="10">Holo-ACP synthase</shortName>
        <ecNumber evidence="10">2.7.8.7</ecNumber>
    </recommendedName>
    <alternativeName>
        <fullName evidence="10">4'-phosphopantetheinyl transferase AcpS</fullName>
    </alternativeName>
</protein>
<dbReference type="GO" id="GO:0008897">
    <property type="term" value="F:holo-[acyl-carrier-protein] synthase activity"/>
    <property type="evidence" value="ECO:0007669"/>
    <property type="project" value="UniProtKB-UniRule"/>
</dbReference>
<dbReference type="PANTHER" id="PTHR31793:SF27">
    <property type="entry name" value="NOVEL THIOESTERASE SUPERFAMILY DOMAIN AND SAPOSIN A-TYPE DOMAIN CONTAINING PROTEIN (0610012H03RIK)"/>
    <property type="match status" value="1"/>
</dbReference>
<comment type="function">
    <text evidence="10">Transfers the 4'-phosphopantetheine moiety from coenzyme A to a Ser of acyl-carrier-protein.</text>
</comment>
<dbReference type="AlphaFoldDB" id="A0A561UJ87"/>
<evidence type="ECO:0000313" key="13">
    <source>
        <dbReference type="Proteomes" id="UP000317940"/>
    </source>
</evidence>
<feature type="binding site" evidence="10">
    <location>
        <position position="53"/>
    </location>
    <ligand>
        <name>Mg(2+)</name>
        <dbReference type="ChEBI" id="CHEBI:18420"/>
    </ligand>
</feature>
<dbReference type="InterPro" id="IPR008278">
    <property type="entry name" value="4-PPantetheinyl_Trfase_dom"/>
</dbReference>
<keyword evidence="7 10" id="KW-0460">Magnesium</keyword>
<comment type="caution">
    <text evidence="12">The sequence shown here is derived from an EMBL/GenBank/DDBJ whole genome shotgun (WGS) entry which is preliminary data.</text>
</comment>
<keyword evidence="2 10" id="KW-0444">Lipid biosynthesis</keyword>
<dbReference type="Pfam" id="PF13279">
    <property type="entry name" value="4HBT_2"/>
    <property type="match status" value="1"/>
</dbReference>
<sequence>MTGLGHDLQQVAEVAGVSGLRAPDVFFTAAELRRIDSAQQPSQSLAGAFAAKEALFKALPRTDRTWFWTDAELVHDRHGAPAFRTHGALAELLARRGLAVHVSISHSGGFASAVVLVTPAQAARPAPSIGGTDMFFGETRLTLPVRPNDLDVLGHVNNSVALEYLESGRWHWLEEQGLVPNGETIAVVARTEIDYRAEIPRGTVEVATALVSPDAEEFEEDGVNYRARFRQRVFLPGRAGPAVEALVTVAFLDAGKRSLTTLQEFVEASRPS</sequence>
<keyword evidence="9 10" id="KW-0275">Fatty acid biosynthesis</keyword>
<dbReference type="GO" id="GO:0005737">
    <property type="term" value="C:cytoplasm"/>
    <property type="evidence" value="ECO:0007669"/>
    <property type="project" value="UniProtKB-SubCell"/>
</dbReference>
<proteinExistence type="inferred from homology"/>
<evidence type="ECO:0000256" key="7">
    <source>
        <dbReference type="ARBA" id="ARBA00022842"/>
    </source>
</evidence>
<dbReference type="CDD" id="cd00586">
    <property type="entry name" value="4HBT"/>
    <property type="match status" value="1"/>
</dbReference>
<evidence type="ECO:0000256" key="2">
    <source>
        <dbReference type="ARBA" id="ARBA00022516"/>
    </source>
</evidence>
<dbReference type="InterPro" id="IPR050563">
    <property type="entry name" value="4-hydroxybenzoyl-CoA_TE"/>
</dbReference>
<evidence type="ECO:0000256" key="10">
    <source>
        <dbReference type="HAMAP-Rule" id="MF_00101"/>
    </source>
</evidence>
<dbReference type="Pfam" id="PF01648">
    <property type="entry name" value="ACPS"/>
    <property type="match status" value="1"/>
</dbReference>
<dbReference type="InterPro" id="IPR004568">
    <property type="entry name" value="Ppantetheine-prot_Trfase_dom"/>
</dbReference>
<dbReference type="Gene3D" id="3.90.470.20">
    <property type="entry name" value="4'-phosphopantetheinyl transferase domain"/>
    <property type="match status" value="1"/>
</dbReference>
<dbReference type="GO" id="GO:0006633">
    <property type="term" value="P:fatty acid biosynthetic process"/>
    <property type="evidence" value="ECO:0007669"/>
    <property type="project" value="UniProtKB-UniRule"/>
</dbReference>
<accession>A0A561UJ87</accession>
<dbReference type="InterPro" id="IPR037143">
    <property type="entry name" value="4-PPantetheinyl_Trfase_dom_sf"/>
</dbReference>
<keyword evidence="10" id="KW-0963">Cytoplasm</keyword>
<dbReference type="PANTHER" id="PTHR31793">
    <property type="entry name" value="4-HYDROXYBENZOYL-COA THIOESTERASE FAMILY MEMBER"/>
    <property type="match status" value="1"/>
</dbReference>
<evidence type="ECO:0000256" key="8">
    <source>
        <dbReference type="ARBA" id="ARBA00023098"/>
    </source>
</evidence>
<dbReference type="SUPFAM" id="SSF54637">
    <property type="entry name" value="Thioesterase/thiol ester dehydrase-isomerase"/>
    <property type="match status" value="1"/>
</dbReference>
<feature type="domain" description="4'-phosphopantetheinyl transferase" evidence="11">
    <location>
        <begin position="3"/>
        <end position="92"/>
    </location>
</feature>
<dbReference type="EMBL" id="VIWT01000001">
    <property type="protein sequence ID" value="TWF99407.1"/>
    <property type="molecule type" value="Genomic_DNA"/>
</dbReference>
<keyword evidence="5" id="KW-0378">Hydrolase</keyword>
<keyword evidence="4 10" id="KW-0479">Metal-binding</keyword>
<dbReference type="RefSeq" id="WP_145905678.1">
    <property type="nucleotide sequence ID" value="NZ_BAAAMZ010000006.1"/>
</dbReference>
<dbReference type="HAMAP" id="MF_00101">
    <property type="entry name" value="AcpS"/>
    <property type="match status" value="1"/>
</dbReference>
<dbReference type="GO" id="GO:0047617">
    <property type="term" value="F:fatty acyl-CoA hydrolase activity"/>
    <property type="evidence" value="ECO:0007669"/>
    <property type="project" value="TreeGrafter"/>
</dbReference>
<evidence type="ECO:0000256" key="5">
    <source>
        <dbReference type="ARBA" id="ARBA00022801"/>
    </source>
</evidence>
<evidence type="ECO:0000256" key="4">
    <source>
        <dbReference type="ARBA" id="ARBA00022723"/>
    </source>
</evidence>
<dbReference type="Proteomes" id="UP000317940">
    <property type="component" value="Unassembled WGS sequence"/>
</dbReference>
<comment type="similarity">
    <text evidence="10">Belongs to the P-Pant transferase superfamily. AcpS family.</text>
</comment>
<organism evidence="12 13">
    <name type="scientific">Kitasatospora viridis</name>
    <dbReference type="NCBI Taxonomy" id="281105"/>
    <lineage>
        <taxon>Bacteria</taxon>
        <taxon>Bacillati</taxon>
        <taxon>Actinomycetota</taxon>
        <taxon>Actinomycetes</taxon>
        <taxon>Kitasatosporales</taxon>
        <taxon>Streptomycetaceae</taxon>
        <taxon>Kitasatospora</taxon>
    </lineage>
</organism>
<keyword evidence="6 10" id="KW-0276">Fatty acid metabolism</keyword>
<name>A0A561UJ87_9ACTN</name>
<comment type="catalytic activity">
    <reaction evidence="10">
        <text>apo-[ACP] + CoA = holo-[ACP] + adenosine 3',5'-bisphosphate + H(+)</text>
        <dbReference type="Rhea" id="RHEA:12068"/>
        <dbReference type="Rhea" id="RHEA-COMP:9685"/>
        <dbReference type="Rhea" id="RHEA-COMP:9690"/>
        <dbReference type="ChEBI" id="CHEBI:15378"/>
        <dbReference type="ChEBI" id="CHEBI:29999"/>
        <dbReference type="ChEBI" id="CHEBI:57287"/>
        <dbReference type="ChEBI" id="CHEBI:58343"/>
        <dbReference type="ChEBI" id="CHEBI:64479"/>
        <dbReference type="EC" id="2.7.8.7"/>
    </reaction>
</comment>
<dbReference type="Gene3D" id="3.10.129.10">
    <property type="entry name" value="Hotdog Thioesterase"/>
    <property type="match status" value="1"/>
</dbReference>
<evidence type="ECO:0000256" key="1">
    <source>
        <dbReference type="ARBA" id="ARBA00005953"/>
    </source>
</evidence>
<keyword evidence="3 10" id="KW-0808">Transferase</keyword>
<feature type="binding site" evidence="10">
    <location>
        <position position="7"/>
    </location>
    <ligand>
        <name>Mg(2+)</name>
        <dbReference type="ChEBI" id="CHEBI:18420"/>
    </ligand>
</feature>
<reference evidence="12 13" key="1">
    <citation type="submission" date="2019-06" db="EMBL/GenBank/DDBJ databases">
        <title>Sequencing the genomes of 1000 actinobacteria strains.</title>
        <authorList>
            <person name="Klenk H.-P."/>
        </authorList>
    </citation>
    <scope>NUCLEOTIDE SEQUENCE [LARGE SCALE GENOMIC DNA]</scope>
    <source>
        <strain evidence="12 13">DSM 44826</strain>
    </source>
</reference>
<dbReference type="OrthoDB" id="3683044at2"/>
<evidence type="ECO:0000256" key="6">
    <source>
        <dbReference type="ARBA" id="ARBA00022832"/>
    </source>
</evidence>
<comment type="cofactor">
    <cofactor evidence="10">
        <name>Mg(2+)</name>
        <dbReference type="ChEBI" id="CHEBI:18420"/>
    </cofactor>
</comment>
<evidence type="ECO:0000256" key="3">
    <source>
        <dbReference type="ARBA" id="ARBA00022679"/>
    </source>
</evidence>
<dbReference type="EC" id="2.7.8.7" evidence="10"/>
<dbReference type="GO" id="GO:0000287">
    <property type="term" value="F:magnesium ion binding"/>
    <property type="evidence" value="ECO:0007669"/>
    <property type="project" value="UniProtKB-UniRule"/>
</dbReference>
<dbReference type="InterPro" id="IPR029069">
    <property type="entry name" value="HotDog_dom_sf"/>
</dbReference>
<evidence type="ECO:0000256" key="9">
    <source>
        <dbReference type="ARBA" id="ARBA00023160"/>
    </source>
</evidence>
<keyword evidence="13" id="KW-1185">Reference proteome</keyword>
<comment type="similarity">
    <text evidence="1">Belongs to the 4-hydroxybenzoyl-CoA thioesterase family.</text>
</comment>
<dbReference type="SUPFAM" id="SSF56214">
    <property type="entry name" value="4'-phosphopantetheinyl transferase"/>
    <property type="match status" value="1"/>
</dbReference>
<dbReference type="InterPro" id="IPR002582">
    <property type="entry name" value="ACPS"/>
</dbReference>
<comment type="subcellular location">
    <subcellularLocation>
        <location evidence="10">Cytoplasm</location>
    </subcellularLocation>
</comment>
<evidence type="ECO:0000313" key="12">
    <source>
        <dbReference type="EMBL" id="TWF99407.1"/>
    </source>
</evidence>
<dbReference type="NCBIfam" id="TIGR00556">
    <property type="entry name" value="pantethn_trn"/>
    <property type="match status" value="1"/>
</dbReference>
<gene>
    <name evidence="10" type="primary">acpS</name>
    <name evidence="12" type="ORF">FHX73_113250</name>
</gene>
<keyword evidence="8 10" id="KW-0443">Lipid metabolism</keyword>